<evidence type="ECO:0000259" key="6">
    <source>
        <dbReference type="PROSITE" id="PS50103"/>
    </source>
</evidence>
<feature type="domain" description="C3H1-type" evidence="6">
    <location>
        <begin position="127"/>
        <end position="149"/>
    </location>
</feature>
<feature type="zinc finger region" description="C3H1-type" evidence="4">
    <location>
        <begin position="127"/>
        <end position="149"/>
    </location>
</feature>
<proteinExistence type="inferred from homology"/>
<keyword evidence="4" id="KW-0863">Zinc-finger</keyword>
<dbReference type="GO" id="GO:0003950">
    <property type="term" value="F:NAD+ poly-ADP-ribosyltransferase activity"/>
    <property type="evidence" value="ECO:0007669"/>
    <property type="project" value="TreeGrafter"/>
</dbReference>
<dbReference type="InterPro" id="IPR000571">
    <property type="entry name" value="Znf_CCCH"/>
</dbReference>
<keyword evidence="9" id="KW-1185">Reference proteome</keyword>
<name>A0A3Q4HA44_NEOBR</name>
<protein>
    <submittedName>
        <fullName evidence="8">Poly (ADP-ribose) polymerase family, member 12a</fullName>
    </submittedName>
</protein>
<dbReference type="InterPro" id="IPR056226">
    <property type="entry name" value="WH_PARP12"/>
</dbReference>
<dbReference type="PROSITE" id="PS50918">
    <property type="entry name" value="WWE"/>
    <property type="match status" value="1"/>
</dbReference>
<feature type="domain" description="WWE" evidence="7">
    <location>
        <begin position="309"/>
        <end position="352"/>
    </location>
</feature>
<reference evidence="8" key="1">
    <citation type="submission" date="2025-08" db="UniProtKB">
        <authorList>
            <consortium name="Ensembl"/>
        </authorList>
    </citation>
    <scope>IDENTIFICATION</scope>
</reference>
<sequence>KMTSTLSKFIIKTLCDNQGCLEFGKLEDQLAQKFTVADSVLLKQNILIGWHVVIYRGKCKNPHSVAFPYNAKLLKKYNLHDFTEKQLFQLLLQNDPYLLPEICSHYNKGNGQHGSCKFTTSCTKLHVCQHFFQGDCKFGSSCKRQHGLNGPAMKLFRGFSPDFIKTCLAQIFVNQQDRPSTQKPQQSSQQSSHSNPGSPTSSVCPSKPPSNADTNEICLYFIRRHCGFKDKCARVHWHLPYRWQVLDTDGVTWKDLPTMEEIEKAYCDPAKETSCMDQPSLNAYYCYSHELRTMRYGNSPVRRLSTASSVSKPPHFILTTQWVWYWKDDGGKWLEYGKPMAKVQQSNLCNFL</sequence>
<dbReference type="GO" id="GO:1990404">
    <property type="term" value="F:NAD+-protein mono-ADP-ribosyltransferase activity"/>
    <property type="evidence" value="ECO:0007669"/>
    <property type="project" value="TreeGrafter"/>
</dbReference>
<keyword evidence="4" id="KW-0862">Zinc</keyword>
<evidence type="ECO:0000256" key="5">
    <source>
        <dbReference type="SAM" id="MobiDB-lite"/>
    </source>
</evidence>
<dbReference type="PROSITE" id="PS50103">
    <property type="entry name" value="ZF_C3H1"/>
    <property type="match status" value="1"/>
</dbReference>
<dbReference type="InterPro" id="IPR051712">
    <property type="entry name" value="ARTD-AVP"/>
</dbReference>
<dbReference type="Bgee" id="ENSNBRG00000015307">
    <property type="expression patterns" value="Expressed in mesonephros and 6 other cell types or tissues"/>
</dbReference>
<dbReference type="InterPro" id="IPR037197">
    <property type="entry name" value="WWE_dom_sf"/>
</dbReference>
<dbReference type="PANTHER" id="PTHR45740:SF6">
    <property type="entry name" value="PROTEIN MONO-ADP-RIBOSYLTRANSFERASE PARP12"/>
    <property type="match status" value="1"/>
</dbReference>
<dbReference type="GO" id="GO:0005634">
    <property type="term" value="C:nucleus"/>
    <property type="evidence" value="ECO:0007669"/>
    <property type="project" value="UniProtKB-SubCell"/>
</dbReference>
<reference evidence="8" key="2">
    <citation type="submission" date="2025-09" db="UniProtKB">
        <authorList>
            <consortium name="Ensembl"/>
        </authorList>
    </citation>
    <scope>IDENTIFICATION</scope>
</reference>
<keyword evidence="4" id="KW-0479">Metal-binding</keyword>
<evidence type="ECO:0000256" key="4">
    <source>
        <dbReference type="PROSITE-ProRule" id="PRU00723"/>
    </source>
</evidence>
<evidence type="ECO:0000313" key="8">
    <source>
        <dbReference type="Ensembl" id="ENSNBRP00000019870.1"/>
    </source>
</evidence>
<accession>A0A3Q4HA44</accession>
<dbReference type="GO" id="GO:0008270">
    <property type="term" value="F:zinc ion binding"/>
    <property type="evidence" value="ECO:0007669"/>
    <property type="project" value="UniProtKB-KW"/>
</dbReference>
<feature type="region of interest" description="Disordered" evidence="5">
    <location>
        <begin position="178"/>
        <end position="210"/>
    </location>
</feature>
<evidence type="ECO:0000256" key="1">
    <source>
        <dbReference type="ARBA" id="ARBA00004123"/>
    </source>
</evidence>
<dbReference type="Pfam" id="PF24356">
    <property type="entry name" value="WHD_PARP12"/>
    <property type="match status" value="1"/>
</dbReference>
<dbReference type="Proteomes" id="UP000261580">
    <property type="component" value="Unassembled WGS sequence"/>
</dbReference>
<evidence type="ECO:0000259" key="7">
    <source>
        <dbReference type="PROSITE" id="PS50918"/>
    </source>
</evidence>
<comment type="subcellular location">
    <subcellularLocation>
        <location evidence="1">Nucleus</location>
    </subcellularLocation>
</comment>
<comment type="similarity">
    <text evidence="3">Belongs to the ARTD/PARP family.</text>
</comment>
<keyword evidence="2" id="KW-0539">Nucleus</keyword>
<dbReference type="OMA" id="YALPRIS"/>
<dbReference type="STRING" id="32507.ENSNBRP00000019870"/>
<evidence type="ECO:0000256" key="2">
    <source>
        <dbReference type="ARBA" id="ARBA00023242"/>
    </source>
</evidence>
<dbReference type="AlphaFoldDB" id="A0A3Q4HA44"/>
<dbReference type="Ensembl" id="ENSNBRT00000020397.1">
    <property type="protein sequence ID" value="ENSNBRP00000019870.1"/>
    <property type="gene ID" value="ENSNBRG00000015307.1"/>
</dbReference>
<evidence type="ECO:0000256" key="3">
    <source>
        <dbReference type="ARBA" id="ARBA00024347"/>
    </source>
</evidence>
<feature type="compositionally biased region" description="Low complexity" evidence="5">
    <location>
        <begin position="179"/>
        <end position="202"/>
    </location>
</feature>
<evidence type="ECO:0000313" key="9">
    <source>
        <dbReference type="Proteomes" id="UP000261580"/>
    </source>
</evidence>
<organism evidence="8 9">
    <name type="scientific">Neolamprologus brichardi</name>
    <name type="common">Fairy cichlid</name>
    <name type="synonym">Lamprologus brichardi</name>
    <dbReference type="NCBI Taxonomy" id="32507"/>
    <lineage>
        <taxon>Eukaryota</taxon>
        <taxon>Metazoa</taxon>
        <taxon>Chordata</taxon>
        <taxon>Craniata</taxon>
        <taxon>Vertebrata</taxon>
        <taxon>Euteleostomi</taxon>
        <taxon>Actinopterygii</taxon>
        <taxon>Neopterygii</taxon>
        <taxon>Teleostei</taxon>
        <taxon>Neoteleostei</taxon>
        <taxon>Acanthomorphata</taxon>
        <taxon>Ovalentaria</taxon>
        <taxon>Cichlomorphae</taxon>
        <taxon>Cichliformes</taxon>
        <taxon>Cichlidae</taxon>
        <taxon>African cichlids</taxon>
        <taxon>Pseudocrenilabrinae</taxon>
        <taxon>Lamprologini</taxon>
        <taxon>Neolamprologus</taxon>
    </lineage>
</organism>
<dbReference type="Gene3D" id="3.30.1370.210">
    <property type="match status" value="1"/>
</dbReference>
<dbReference type="InterPro" id="IPR004170">
    <property type="entry name" value="WWE_dom"/>
</dbReference>
<dbReference type="Gene3D" id="3.30.720.50">
    <property type="match status" value="1"/>
</dbReference>
<dbReference type="GeneTree" id="ENSGT00940000154649"/>
<dbReference type="Pfam" id="PF23466">
    <property type="entry name" value="WWE_4"/>
    <property type="match status" value="1"/>
</dbReference>
<dbReference type="PANTHER" id="PTHR45740">
    <property type="entry name" value="POLY [ADP-RIBOSE] POLYMERASE"/>
    <property type="match status" value="1"/>
</dbReference>